<comment type="caution">
    <text evidence="4">The sequence shown here is derived from an EMBL/GenBank/DDBJ whole genome shotgun (WGS) entry which is preliminary data.</text>
</comment>
<proteinExistence type="inferred from homology"/>
<comment type="similarity">
    <text evidence="1">Belongs to the NmrA-type oxidoreductase family.</text>
</comment>
<dbReference type="SUPFAM" id="SSF51735">
    <property type="entry name" value="NAD(P)-binding Rossmann-fold domains"/>
    <property type="match status" value="1"/>
</dbReference>
<evidence type="ECO:0000256" key="2">
    <source>
        <dbReference type="ARBA" id="ARBA00022857"/>
    </source>
</evidence>
<dbReference type="Gene3D" id="3.90.25.10">
    <property type="entry name" value="UDP-galactose 4-epimerase, domain 1"/>
    <property type="match status" value="1"/>
</dbReference>
<keyword evidence="5" id="KW-1185">Reference proteome</keyword>
<dbReference type="InterPro" id="IPR051164">
    <property type="entry name" value="NmrA-like_oxidored"/>
</dbReference>
<evidence type="ECO:0000313" key="5">
    <source>
        <dbReference type="Proteomes" id="UP000813824"/>
    </source>
</evidence>
<protein>
    <recommendedName>
        <fullName evidence="3">NmrA-like domain-containing protein</fullName>
    </recommendedName>
</protein>
<dbReference type="Pfam" id="PF05368">
    <property type="entry name" value="NmrA"/>
    <property type="match status" value="1"/>
</dbReference>
<evidence type="ECO:0000313" key="4">
    <source>
        <dbReference type="EMBL" id="KAH8103433.1"/>
    </source>
</evidence>
<feature type="domain" description="NmrA-like" evidence="3">
    <location>
        <begin position="3"/>
        <end position="290"/>
    </location>
</feature>
<dbReference type="PANTHER" id="PTHR42748">
    <property type="entry name" value="NITROGEN METABOLITE REPRESSION PROTEIN NMRA FAMILY MEMBER"/>
    <property type="match status" value="1"/>
</dbReference>
<dbReference type="InterPro" id="IPR036291">
    <property type="entry name" value="NAD(P)-bd_dom_sf"/>
</dbReference>
<dbReference type="Gene3D" id="3.40.50.720">
    <property type="entry name" value="NAD(P)-binding Rossmann-like Domain"/>
    <property type="match status" value="1"/>
</dbReference>
<dbReference type="InterPro" id="IPR008030">
    <property type="entry name" value="NmrA-like"/>
</dbReference>
<dbReference type="OrthoDB" id="419598at2759"/>
<organism evidence="4 5">
    <name type="scientific">Cristinia sonorae</name>
    <dbReference type="NCBI Taxonomy" id="1940300"/>
    <lineage>
        <taxon>Eukaryota</taxon>
        <taxon>Fungi</taxon>
        <taxon>Dikarya</taxon>
        <taxon>Basidiomycota</taxon>
        <taxon>Agaricomycotina</taxon>
        <taxon>Agaricomycetes</taxon>
        <taxon>Agaricomycetidae</taxon>
        <taxon>Agaricales</taxon>
        <taxon>Pleurotineae</taxon>
        <taxon>Stephanosporaceae</taxon>
        <taxon>Cristinia</taxon>
    </lineage>
</organism>
<evidence type="ECO:0000259" key="3">
    <source>
        <dbReference type="Pfam" id="PF05368"/>
    </source>
</evidence>
<reference evidence="4" key="1">
    <citation type="journal article" date="2021" name="New Phytol.">
        <title>Evolutionary innovations through gain and loss of genes in the ectomycorrhizal Boletales.</title>
        <authorList>
            <person name="Wu G."/>
            <person name="Miyauchi S."/>
            <person name="Morin E."/>
            <person name="Kuo A."/>
            <person name="Drula E."/>
            <person name="Varga T."/>
            <person name="Kohler A."/>
            <person name="Feng B."/>
            <person name="Cao Y."/>
            <person name="Lipzen A."/>
            <person name="Daum C."/>
            <person name="Hundley H."/>
            <person name="Pangilinan J."/>
            <person name="Johnson J."/>
            <person name="Barry K."/>
            <person name="LaButti K."/>
            <person name="Ng V."/>
            <person name="Ahrendt S."/>
            <person name="Min B."/>
            <person name="Choi I.G."/>
            <person name="Park H."/>
            <person name="Plett J.M."/>
            <person name="Magnuson J."/>
            <person name="Spatafora J.W."/>
            <person name="Nagy L.G."/>
            <person name="Henrissat B."/>
            <person name="Grigoriev I.V."/>
            <person name="Yang Z.L."/>
            <person name="Xu J."/>
            <person name="Martin F.M."/>
        </authorList>
    </citation>
    <scope>NUCLEOTIDE SEQUENCE</scope>
    <source>
        <strain evidence="4">KKN 215</strain>
    </source>
</reference>
<dbReference type="Proteomes" id="UP000813824">
    <property type="component" value="Unassembled WGS sequence"/>
</dbReference>
<evidence type="ECO:0000256" key="1">
    <source>
        <dbReference type="ARBA" id="ARBA00006328"/>
    </source>
</evidence>
<sequence length="300" mass="33270">MSTQVVAVIGASGVQGLSVVNALLDTFPVHAYTRDASKLKHLSHPNLTVVEVDINDPAALKAALKNGVWTLFANTLSDYTRPIGAEEALGKSIVDAAAEAGVEWLIYSALPEGNPFRACVEKSNVMKYARDVAKTSQLKNIFVELGAYMSNYQNQRPVLNPIDGVVEFTHVAIDENTYYPLVSTDTDLGPVIKAILQNPDEWNDVEIPVVGDPLTVHQMAEVYSKVYSVPTRVVFLDHFPEKTPLTSIMEDLNRSLKEWGCFPAYAGRELETAKIARRLFPGMKGWERYLREVGLEYVRN</sequence>
<gene>
    <name evidence="4" type="ORF">BXZ70DRAFT_1005853</name>
</gene>
<name>A0A8K0USZ7_9AGAR</name>
<accession>A0A8K0USZ7</accession>
<keyword evidence="2" id="KW-0521">NADP</keyword>
<dbReference type="AlphaFoldDB" id="A0A8K0USZ7"/>
<dbReference type="PANTHER" id="PTHR42748:SF7">
    <property type="entry name" value="NMRA LIKE REDOX SENSOR 1-RELATED"/>
    <property type="match status" value="1"/>
</dbReference>
<dbReference type="EMBL" id="JAEVFJ010000007">
    <property type="protein sequence ID" value="KAH8103433.1"/>
    <property type="molecule type" value="Genomic_DNA"/>
</dbReference>